<sequence length="308" mass="33835">MKTIKKISIFILSLVLVLTLVGCQQATQTISTAYGLDNYQTISDRNLSDEDLTILSTNRIMSSTVEITSNFTFSYSQSFGGFFEGSRTITNSASSKGTAFFINSDGYLLTNAHVISLEKYESLPDFKYVERKISINFAESSLTFNVSIIDYDQKLDLALLKIEDNALENIQYLKFYNLTDPAHSSYKTESAIKLLYGQSVLVVGNANGYGISVTKGIVSAPLRYFSDSNNQKTEAIQIDAAVNSGNSGGPLSNMYGVVIGVVTFKVVTETSESLGYAIPANVVINYLNSLENKVTFHTTNTYNDSYTN</sequence>
<comment type="similarity">
    <text evidence="1">Belongs to the peptidase S1C family.</text>
</comment>
<dbReference type="EMBL" id="FO681347">
    <property type="protein sequence ID" value="CCV63801.1"/>
    <property type="molecule type" value="Genomic_DNA"/>
</dbReference>
<dbReference type="GO" id="GO:0004252">
    <property type="term" value="F:serine-type endopeptidase activity"/>
    <property type="evidence" value="ECO:0007669"/>
    <property type="project" value="InterPro"/>
</dbReference>
<protein>
    <submittedName>
        <fullName evidence="5">Trypsin-like serine proteases</fullName>
    </submittedName>
</protein>
<dbReference type="SUPFAM" id="SSF50494">
    <property type="entry name" value="Trypsin-like serine proteases"/>
    <property type="match status" value="1"/>
</dbReference>
<keyword evidence="6" id="KW-1185">Reference proteome</keyword>
<dbReference type="Gene3D" id="2.40.10.10">
    <property type="entry name" value="Trypsin-like serine proteases"/>
    <property type="match status" value="2"/>
</dbReference>
<feature type="signal peptide" evidence="4">
    <location>
        <begin position="1"/>
        <end position="26"/>
    </location>
</feature>
<dbReference type="InterPro" id="IPR043504">
    <property type="entry name" value="Peptidase_S1_PA_chymotrypsin"/>
</dbReference>
<evidence type="ECO:0000256" key="2">
    <source>
        <dbReference type="ARBA" id="ARBA00022670"/>
    </source>
</evidence>
<dbReference type="GO" id="GO:0006508">
    <property type="term" value="P:proteolysis"/>
    <property type="evidence" value="ECO:0007669"/>
    <property type="project" value="UniProtKB-KW"/>
</dbReference>
<dbReference type="OrthoDB" id="9758917at2"/>
<evidence type="ECO:0000313" key="6">
    <source>
        <dbReference type="Proteomes" id="UP000032740"/>
    </source>
</evidence>
<dbReference type="PRINTS" id="PR00834">
    <property type="entry name" value="PROTEASES2C"/>
</dbReference>
<dbReference type="AlphaFoldDB" id="U4KR24"/>
<keyword evidence="2 5" id="KW-0645">Protease</keyword>
<dbReference type="Pfam" id="PF13365">
    <property type="entry name" value="Trypsin_2"/>
    <property type="match status" value="1"/>
</dbReference>
<dbReference type="PROSITE" id="PS51257">
    <property type="entry name" value="PROKAR_LIPOPROTEIN"/>
    <property type="match status" value="1"/>
</dbReference>
<gene>
    <name evidence="5" type="ORF">BN85402240</name>
</gene>
<dbReference type="STRING" id="1318466.BN85402240"/>
<keyword evidence="4" id="KW-0732">Signal</keyword>
<dbReference type="InterPro" id="IPR001940">
    <property type="entry name" value="Peptidase_S1C"/>
</dbReference>
<evidence type="ECO:0000256" key="1">
    <source>
        <dbReference type="ARBA" id="ARBA00010541"/>
    </source>
</evidence>
<reference evidence="5 6" key="1">
    <citation type="journal article" date="2013" name="J. Mol. Microbiol. Biotechnol.">
        <title>Analysis of the Complete Genomes of Acholeplasma brassicae , A. palmae and A. laidlawii and Their Comparison to the Obligate Parasites from ' Candidatus Phytoplasma'.</title>
        <authorList>
            <person name="Kube M."/>
            <person name="Siewert C."/>
            <person name="Migdoll A.M."/>
            <person name="Duduk B."/>
            <person name="Holz S."/>
            <person name="Rabus R."/>
            <person name="Seemuller E."/>
            <person name="Mitrovic J."/>
            <person name="Muller I."/>
            <person name="Buttner C."/>
            <person name="Reinhardt R."/>
        </authorList>
    </citation>
    <scope>NUCLEOTIDE SEQUENCE [LARGE SCALE GENOMIC DNA]</scope>
    <source>
        <strain evidence="5 6">J233</strain>
    </source>
</reference>
<dbReference type="PANTHER" id="PTHR43343">
    <property type="entry name" value="PEPTIDASE S12"/>
    <property type="match status" value="1"/>
</dbReference>
<dbReference type="PANTHER" id="PTHR43343:SF3">
    <property type="entry name" value="PROTEASE DO-LIKE 8, CHLOROPLASTIC"/>
    <property type="match status" value="1"/>
</dbReference>
<keyword evidence="3" id="KW-0378">Hydrolase</keyword>
<evidence type="ECO:0000313" key="5">
    <source>
        <dbReference type="EMBL" id="CCV63801.1"/>
    </source>
</evidence>
<accession>U4KR24</accession>
<feature type="chain" id="PRO_5004651333" evidence="4">
    <location>
        <begin position="27"/>
        <end position="308"/>
    </location>
</feature>
<evidence type="ECO:0000256" key="3">
    <source>
        <dbReference type="ARBA" id="ARBA00022801"/>
    </source>
</evidence>
<proteinExistence type="inferred from homology"/>
<dbReference type="InterPro" id="IPR051201">
    <property type="entry name" value="Chloro_Bact_Ser_Proteases"/>
</dbReference>
<dbReference type="HOGENOM" id="CLU_902018_0_0_14"/>
<dbReference type="InterPro" id="IPR009003">
    <property type="entry name" value="Peptidase_S1_PA"/>
</dbReference>
<evidence type="ECO:0000256" key="4">
    <source>
        <dbReference type="SAM" id="SignalP"/>
    </source>
</evidence>
<dbReference type="RefSeq" id="WP_026655304.1">
    <property type="nucleotide sequence ID" value="NC_022538.1"/>
</dbReference>
<dbReference type="Proteomes" id="UP000032740">
    <property type="component" value="Chromosome"/>
</dbReference>
<organism evidence="5 6">
    <name type="scientific">Alteracholeplasma palmae (strain ATCC 49389 / J233)</name>
    <name type="common">Acholeplasma palmae</name>
    <dbReference type="NCBI Taxonomy" id="1318466"/>
    <lineage>
        <taxon>Bacteria</taxon>
        <taxon>Bacillati</taxon>
        <taxon>Mycoplasmatota</taxon>
        <taxon>Mollicutes</taxon>
        <taxon>Acholeplasmatales</taxon>
        <taxon>Acholeplasmataceae</taxon>
        <taxon>Acholeplasma</taxon>
    </lineage>
</organism>
<name>U4KR24_ALTPJ</name>
<dbReference type="KEGG" id="apal:BN85402240"/>